<dbReference type="RefSeq" id="WP_305910106.1">
    <property type="nucleotide sequence ID" value="NZ_CP157743.1"/>
</dbReference>
<dbReference type="EMBL" id="CP157743">
    <property type="protein sequence ID" value="XBS20908.1"/>
    <property type="molecule type" value="Genomic_DNA"/>
</dbReference>
<organism evidence="1 2">
    <name type="scientific">Methylomarinum roseum</name>
    <dbReference type="NCBI Taxonomy" id="3067653"/>
    <lineage>
        <taxon>Bacteria</taxon>
        <taxon>Pseudomonadati</taxon>
        <taxon>Pseudomonadota</taxon>
        <taxon>Gammaproteobacteria</taxon>
        <taxon>Methylococcales</taxon>
        <taxon>Methylococcaceae</taxon>
        <taxon>Methylomarinum</taxon>
    </lineage>
</organism>
<gene>
    <name evidence="1" type="ORF">Q9L42_001950</name>
</gene>
<dbReference type="KEGG" id="mech:Q9L42_001950"/>
<accession>A0AAU7NV98</accession>
<keyword evidence="2" id="KW-1185">Reference proteome</keyword>
<dbReference type="Proteomes" id="UP001225378">
    <property type="component" value="Chromosome"/>
</dbReference>
<evidence type="ECO:0000313" key="1">
    <source>
        <dbReference type="EMBL" id="XBS20908.1"/>
    </source>
</evidence>
<name>A0AAU7NV98_9GAMM</name>
<reference evidence="1 2" key="1">
    <citation type="journal article" date="2024" name="Microbiology">
        <title>Methylomarinum rosea sp. nov., a novel halophilic methanotrophic bacterium from the hypersaline Lake Elton.</title>
        <authorList>
            <person name="Suleimanov R.Z."/>
            <person name="Oshkin I.Y."/>
            <person name="Danilova O.V."/>
            <person name="Suzina N.E."/>
            <person name="Dedysh S.N."/>
        </authorList>
    </citation>
    <scope>NUCLEOTIDE SEQUENCE [LARGE SCALE GENOMIC DNA]</scope>
    <source>
        <strain evidence="1 2">Ch1-1</strain>
    </source>
</reference>
<dbReference type="AlphaFoldDB" id="A0AAU7NV98"/>
<protein>
    <submittedName>
        <fullName evidence="1">Uncharacterized protein</fullName>
    </submittedName>
</protein>
<proteinExistence type="predicted"/>
<evidence type="ECO:0000313" key="2">
    <source>
        <dbReference type="Proteomes" id="UP001225378"/>
    </source>
</evidence>
<sequence>MKRVLNKAGLRRSWMLVFLMVLLPISVEAEEDGRYHAIVLHEGGRTGQSGSFMPKVFIIDSKQGHMWTWEQKTKLQTPKGEFALGTVLTYQGQVRPGKQIGDMVDQAVGR</sequence>